<dbReference type="PANTHER" id="PTHR43201">
    <property type="entry name" value="ACYL-COA SYNTHETASE"/>
    <property type="match status" value="1"/>
</dbReference>
<feature type="region of interest" description="Disordered" evidence="3">
    <location>
        <begin position="135"/>
        <end position="154"/>
    </location>
</feature>
<dbReference type="Gene3D" id="3.30.300.30">
    <property type="match status" value="1"/>
</dbReference>
<evidence type="ECO:0000259" key="4">
    <source>
        <dbReference type="Pfam" id="PF00501"/>
    </source>
</evidence>
<evidence type="ECO:0000313" key="6">
    <source>
        <dbReference type="EMBL" id="CAB4815879.1"/>
    </source>
</evidence>
<dbReference type="InterPro" id="IPR042099">
    <property type="entry name" value="ANL_N_sf"/>
</dbReference>
<comment type="similarity">
    <text evidence="1">Belongs to the ATP-dependent AMP-binding enzyme family.</text>
</comment>
<evidence type="ECO:0000256" key="3">
    <source>
        <dbReference type="SAM" id="MobiDB-lite"/>
    </source>
</evidence>
<dbReference type="EMBL" id="CAFAAJ010000143">
    <property type="protein sequence ID" value="CAB4815879.1"/>
    <property type="molecule type" value="Genomic_DNA"/>
</dbReference>
<evidence type="ECO:0000256" key="1">
    <source>
        <dbReference type="ARBA" id="ARBA00006432"/>
    </source>
</evidence>
<dbReference type="Pfam" id="PF13193">
    <property type="entry name" value="AMP-binding_C"/>
    <property type="match status" value="1"/>
</dbReference>
<evidence type="ECO:0000259" key="5">
    <source>
        <dbReference type="Pfam" id="PF13193"/>
    </source>
</evidence>
<accession>A0A6J6Z373</accession>
<organism evidence="6">
    <name type="scientific">freshwater metagenome</name>
    <dbReference type="NCBI Taxonomy" id="449393"/>
    <lineage>
        <taxon>unclassified sequences</taxon>
        <taxon>metagenomes</taxon>
        <taxon>ecological metagenomes</taxon>
    </lineage>
</organism>
<dbReference type="AlphaFoldDB" id="A0A6J6Z373"/>
<name>A0A6J6Z373_9ZZZZ</name>
<gene>
    <name evidence="6" type="ORF">UFOPK3001_01888</name>
</gene>
<dbReference type="InterPro" id="IPR000873">
    <property type="entry name" value="AMP-dep_synth/lig_dom"/>
</dbReference>
<dbReference type="SUPFAM" id="SSF56801">
    <property type="entry name" value="Acetyl-CoA synthetase-like"/>
    <property type="match status" value="1"/>
</dbReference>
<dbReference type="InterPro" id="IPR045851">
    <property type="entry name" value="AMP-bd_C_sf"/>
</dbReference>
<dbReference type="Gene3D" id="3.40.50.12780">
    <property type="entry name" value="N-terminal domain of ligase-like"/>
    <property type="match status" value="1"/>
</dbReference>
<dbReference type="Pfam" id="PF00501">
    <property type="entry name" value="AMP-binding"/>
    <property type="match status" value="1"/>
</dbReference>
<dbReference type="GO" id="GO:0006631">
    <property type="term" value="P:fatty acid metabolic process"/>
    <property type="evidence" value="ECO:0007669"/>
    <property type="project" value="TreeGrafter"/>
</dbReference>
<proteinExistence type="inferred from homology"/>
<dbReference type="PANTHER" id="PTHR43201:SF5">
    <property type="entry name" value="MEDIUM-CHAIN ACYL-COA LIGASE ACSF2, MITOCHONDRIAL"/>
    <property type="match status" value="1"/>
</dbReference>
<feature type="domain" description="AMP-dependent synthetase/ligase" evidence="4">
    <location>
        <begin position="13"/>
        <end position="341"/>
    </location>
</feature>
<sequence>MGQLSISRAISSKAAADPHRPAITCGERTITRRDLDLRTNRLARAFADLGVTAGSYVTIGLPNSIAFYEAAIAAWKLGAVPQPISHRLPDRERQAIVDLAQPALVVGADPAKHPGFTVIPVGWEPESKYADTELPDAVSPTWKAPTSGGSTGRPKLIVSGDPGVVNEGQTAQGIKVNGSVCVPGPLYHNAPFGFSTQALFHGNHISILEKFDAESTLAEIQRHRADWLLLVPTMMLRIWRLPDDVRNRYDLSSLETVWHMAAPCPPWLKQAWIEWLGGERIWELYAGTEAQAITIIRGDEWLTHRGSVGRCLVGEMKVLDPETFVEVPIGNEGEVFMRSLSANPTYRYVGADARLSPDGWESLGDMGHFDGEGYLYLGDRRSDMILSGGANIYPAEVEAAIDEHPAVRSCAVVGIPDDDLGNRIHAIVQAVCPVTDNELRTFLAERLVRYKIPRTFEYTSEAVRDDAGKVRRSALRAERS</sequence>
<feature type="domain" description="AMP-binding enzyme C-terminal" evidence="5">
    <location>
        <begin position="396"/>
        <end position="463"/>
    </location>
</feature>
<dbReference type="GO" id="GO:0031956">
    <property type="term" value="F:medium-chain fatty acid-CoA ligase activity"/>
    <property type="evidence" value="ECO:0007669"/>
    <property type="project" value="TreeGrafter"/>
</dbReference>
<reference evidence="6" key="1">
    <citation type="submission" date="2020-05" db="EMBL/GenBank/DDBJ databases">
        <authorList>
            <person name="Chiriac C."/>
            <person name="Salcher M."/>
            <person name="Ghai R."/>
            <person name="Kavagutti S V."/>
        </authorList>
    </citation>
    <scope>NUCLEOTIDE SEQUENCE</scope>
</reference>
<evidence type="ECO:0000256" key="2">
    <source>
        <dbReference type="ARBA" id="ARBA00022598"/>
    </source>
</evidence>
<protein>
    <submittedName>
        <fullName evidence="6">Unannotated protein</fullName>
    </submittedName>
</protein>
<keyword evidence="2" id="KW-0436">Ligase</keyword>
<dbReference type="InterPro" id="IPR025110">
    <property type="entry name" value="AMP-bd_C"/>
</dbReference>